<dbReference type="KEGG" id="tng:GSTEN00022363G001"/>
<name>Q4S8F0_TETNG</name>
<dbReference type="AlphaFoldDB" id="Q4S8F0"/>
<reference evidence="1" key="1">
    <citation type="journal article" date="2004" name="Nature">
        <title>Genome duplication in the teleost fish Tetraodon nigroviridis reveals the early vertebrate proto-karyotype.</title>
        <authorList>
            <person name="Jaillon O."/>
            <person name="Aury J.-M."/>
            <person name="Brunet F."/>
            <person name="Petit J.-L."/>
            <person name="Stange-Thomann N."/>
            <person name="Mauceli E."/>
            <person name="Bouneau L."/>
            <person name="Fischer C."/>
            <person name="Ozouf-Costaz C."/>
            <person name="Bernot A."/>
            <person name="Nicaud S."/>
            <person name="Jaffe D."/>
            <person name="Fisher S."/>
            <person name="Lutfalla G."/>
            <person name="Dossat C."/>
            <person name="Segurens B."/>
            <person name="Dasilva C."/>
            <person name="Salanoubat M."/>
            <person name="Levy M."/>
            <person name="Boudet N."/>
            <person name="Castellano S."/>
            <person name="Anthouard V."/>
            <person name="Jubin C."/>
            <person name="Castelli V."/>
            <person name="Katinka M."/>
            <person name="Vacherie B."/>
            <person name="Biemont C."/>
            <person name="Skalli Z."/>
            <person name="Cattolico L."/>
            <person name="Poulain J."/>
            <person name="De Berardinis V."/>
            <person name="Cruaud C."/>
            <person name="Duprat S."/>
            <person name="Brottier P."/>
            <person name="Coutanceau J.-P."/>
            <person name="Gouzy J."/>
            <person name="Parra G."/>
            <person name="Lardier G."/>
            <person name="Chapple C."/>
            <person name="McKernan K.J."/>
            <person name="McEwan P."/>
            <person name="Bosak S."/>
            <person name="Kellis M."/>
            <person name="Volff J.-N."/>
            <person name="Guigo R."/>
            <person name="Zody M.C."/>
            <person name="Mesirov J."/>
            <person name="Lindblad-Toh K."/>
            <person name="Birren B."/>
            <person name="Nusbaum C."/>
            <person name="Kahn D."/>
            <person name="Robinson-Rechavi M."/>
            <person name="Laudet V."/>
            <person name="Schachter V."/>
            <person name="Quetier F."/>
            <person name="Saurin W."/>
            <person name="Scarpelli C."/>
            <person name="Wincker P."/>
            <person name="Lander E.S."/>
            <person name="Weissenbach J."/>
            <person name="Roest Crollius H."/>
        </authorList>
    </citation>
    <scope>NUCLEOTIDE SEQUENCE [LARGE SCALE GENOMIC DNA]</scope>
</reference>
<dbReference type="EMBL" id="CAAE01014706">
    <property type="protein sequence ID" value="CAG03082.1"/>
    <property type="molecule type" value="Genomic_DNA"/>
</dbReference>
<reference evidence="1" key="2">
    <citation type="submission" date="2004-02" db="EMBL/GenBank/DDBJ databases">
        <authorList>
            <consortium name="Genoscope"/>
            <consortium name="Whitehead Institute Centre for Genome Research"/>
        </authorList>
    </citation>
    <scope>NUCLEOTIDE SEQUENCE</scope>
</reference>
<accession>Q4S8F0</accession>
<proteinExistence type="predicted"/>
<comment type="caution">
    <text evidence="1">The sequence shown here is derived from an EMBL/GenBank/DDBJ whole genome shotgun (WGS) entry which is preliminary data.</text>
</comment>
<protein>
    <submittedName>
        <fullName evidence="1">(spotted green pufferfish) hypothetical protein</fullName>
    </submittedName>
</protein>
<evidence type="ECO:0000313" key="1">
    <source>
        <dbReference type="EMBL" id="CAG03082.1"/>
    </source>
</evidence>
<organism evidence="1">
    <name type="scientific">Tetraodon nigroviridis</name>
    <name type="common">Spotted green pufferfish</name>
    <name type="synonym">Chelonodon nigroviridis</name>
    <dbReference type="NCBI Taxonomy" id="99883"/>
    <lineage>
        <taxon>Eukaryota</taxon>
        <taxon>Metazoa</taxon>
        <taxon>Chordata</taxon>
        <taxon>Craniata</taxon>
        <taxon>Vertebrata</taxon>
        <taxon>Euteleostomi</taxon>
        <taxon>Actinopterygii</taxon>
        <taxon>Neopterygii</taxon>
        <taxon>Teleostei</taxon>
        <taxon>Neoteleostei</taxon>
        <taxon>Acanthomorphata</taxon>
        <taxon>Eupercaria</taxon>
        <taxon>Tetraodontiformes</taxon>
        <taxon>Tetradontoidea</taxon>
        <taxon>Tetraodontidae</taxon>
        <taxon>Tetraodon</taxon>
    </lineage>
</organism>
<sequence>MCVQAYRRRASTRLAALEEEVEERTASYQREILHLQRLLRERQEAEEGLLQSKR</sequence>
<gene>
    <name evidence="1" type="ORF">GSTENG00022363001</name>
</gene>